<evidence type="ECO:0000313" key="1">
    <source>
        <dbReference type="EMBL" id="KAJ4964889.1"/>
    </source>
</evidence>
<proteinExistence type="predicted"/>
<reference evidence="1" key="1">
    <citation type="journal article" date="2023" name="Plant J.">
        <title>The genome of the king protea, Protea cynaroides.</title>
        <authorList>
            <person name="Chang J."/>
            <person name="Duong T.A."/>
            <person name="Schoeman C."/>
            <person name="Ma X."/>
            <person name="Roodt D."/>
            <person name="Barker N."/>
            <person name="Li Z."/>
            <person name="Van de Peer Y."/>
            <person name="Mizrachi E."/>
        </authorList>
    </citation>
    <scope>NUCLEOTIDE SEQUENCE</scope>
    <source>
        <tissue evidence="1">Young leaves</tissue>
    </source>
</reference>
<dbReference type="Proteomes" id="UP001141806">
    <property type="component" value="Unassembled WGS sequence"/>
</dbReference>
<dbReference type="OrthoDB" id="848707at2759"/>
<dbReference type="EMBL" id="JAMYWD010000007">
    <property type="protein sequence ID" value="KAJ4964889.1"/>
    <property type="molecule type" value="Genomic_DNA"/>
</dbReference>
<accession>A0A9Q0HFD2</accession>
<organism evidence="1 2">
    <name type="scientific">Protea cynaroides</name>
    <dbReference type="NCBI Taxonomy" id="273540"/>
    <lineage>
        <taxon>Eukaryota</taxon>
        <taxon>Viridiplantae</taxon>
        <taxon>Streptophyta</taxon>
        <taxon>Embryophyta</taxon>
        <taxon>Tracheophyta</taxon>
        <taxon>Spermatophyta</taxon>
        <taxon>Magnoliopsida</taxon>
        <taxon>Proteales</taxon>
        <taxon>Proteaceae</taxon>
        <taxon>Protea</taxon>
    </lineage>
</organism>
<dbReference type="AlphaFoldDB" id="A0A9Q0HFD2"/>
<gene>
    <name evidence="1" type="ORF">NE237_016738</name>
</gene>
<keyword evidence="2" id="KW-1185">Reference proteome</keyword>
<sequence length="274" mass="29968">MGWQVYRICLPLAIGGAIFRFSCTSGFSWLSSSTSGGGGIRLRPHLVTLRPAISRPGGDSMARTKVPRAHDPVRFLSNEAKAQYARYERKKVEGGRCVNLASLTLFNMEGAFGDMGWLPVITYEACTRPALVKQFYCNLQLADLLGISNDGPLVYCAPKEPQFLSLEMRAEIDSQLIRDDRWEMKAINLRLEPRPIYLPYIIIRTMLRATLPGHDDERNALVRPRTRVEVADAAAAAAAAGAGVHGGDAGDDDHMFMDVDSIPPPSPLHSTGAG</sequence>
<protein>
    <submittedName>
        <fullName evidence="1">Uncharacterized protein</fullName>
    </submittedName>
</protein>
<name>A0A9Q0HFD2_9MAGN</name>
<evidence type="ECO:0000313" key="2">
    <source>
        <dbReference type="Proteomes" id="UP001141806"/>
    </source>
</evidence>
<comment type="caution">
    <text evidence="1">The sequence shown here is derived from an EMBL/GenBank/DDBJ whole genome shotgun (WGS) entry which is preliminary data.</text>
</comment>